<proteinExistence type="predicted"/>
<reference evidence="1" key="1">
    <citation type="submission" date="2020-05" db="EMBL/GenBank/DDBJ databases">
        <title>Mycena genomes resolve the evolution of fungal bioluminescence.</title>
        <authorList>
            <person name="Tsai I.J."/>
        </authorList>
    </citation>
    <scope>NUCLEOTIDE SEQUENCE</scope>
    <source>
        <strain evidence="1">CCC161011</strain>
    </source>
</reference>
<dbReference type="EMBL" id="JACAZI010000004">
    <property type="protein sequence ID" value="KAF7362984.1"/>
    <property type="molecule type" value="Genomic_DNA"/>
</dbReference>
<accession>A0A8H6YPU9</accession>
<gene>
    <name evidence="1" type="ORF">MVEN_00650000</name>
</gene>
<dbReference type="Proteomes" id="UP000620124">
    <property type="component" value="Unassembled WGS sequence"/>
</dbReference>
<dbReference type="PANTHER" id="PTHR38787:SF3">
    <property type="entry name" value="REGULATORY P DOMAIN-CONTAINING PROTEIN"/>
    <property type="match status" value="1"/>
</dbReference>
<dbReference type="InterPro" id="IPR027589">
    <property type="entry name" value="Choice_anch_B"/>
</dbReference>
<protein>
    <submittedName>
        <fullName evidence="1">MYND-type domain-containing protein</fullName>
    </submittedName>
</protein>
<dbReference type="GO" id="GO:0005576">
    <property type="term" value="C:extracellular region"/>
    <property type="evidence" value="ECO:0007669"/>
    <property type="project" value="TreeGrafter"/>
</dbReference>
<dbReference type="PANTHER" id="PTHR38787">
    <property type="entry name" value="REGULATORY P DOMAIN-CONTAINING PROTEIN"/>
    <property type="match status" value="1"/>
</dbReference>
<dbReference type="AlphaFoldDB" id="A0A8H6YPU9"/>
<comment type="caution">
    <text evidence="1">The sequence shown here is derived from an EMBL/GenBank/DDBJ whole genome shotgun (WGS) entry which is preliminary data.</text>
</comment>
<dbReference type="OrthoDB" id="2099887at2759"/>
<sequence length="520" mass="57005">MMWMVPRDKRGAARSRHWTLLLQTLTSPMKLSCALLALALSLVSATPRDGIRRGDEFPFVHVPLAHADDYTSGKVHMMMMDAMTAVVDEIRADVVRATGIFDPTLGIPPIAEYTPCIDGYAGSGNNTYKCNNLDLYSFTPHGDLGSTVKVGNDIWGWAHTGDDGRTREFGLVGQEDGTAFVEVLSTGQIAYLGRLPTQTESSIWRDIKVIGHHAYIGSEALGHGIQVFDLLKLLDPSLLKNPKEFSIETDLTAHYDGLPVGSSHNVVSHADKNLIVAVGALPRLHVCGAGLIFVDVADPENPVTVGCAGEDGYVHDAQCLTYYGPDAAYNGSDVCYSFNEDTFTIYNITDPSSPSIISATFYHGVSYSHQGWVMDEKDQSYLLMNDELDEMFQRGWATDQKTTTFIWDIKDLSKPVLTGHYKSPEVAIDHNLYVKDGLVYESNYRSGLRVVDASSVAEDPTGAGFYEAAFFDVHPEDDAIGGEAIFGGVWSTYPYFESGYILANTLERGLFVLKLNMTTA</sequence>
<evidence type="ECO:0000313" key="1">
    <source>
        <dbReference type="EMBL" id="KAF7362984.1"/>
    </source>
</evidence>
<dbReference type="NCBIfam" id="TIGR04312">
    <property type="entry name" value="choice_anch_B"/>
    <property type="match status" value="1"/>
</dbReference>
<keyword evidence="2" id="KW-1185">Reference proteome</keyword>
<organism evidence="1 2">
    <name type="scientific">Mycena venus</name>
    <dbReference type="NCBI Taxonomy" id="2733690"/>
    <lineage>
        <taxon>Eukaryota</taxon>
        <taxon>Fungi</taxon>
        <taxon>Dikarya</taxon>
        <taxon>Basidiomycota</taxon>
        <taxon>Agaricomycotina</taxon>
        <taxon>Agaricomycetes</taxon>
        <taxon>Agaricomycetidae</taxon>
        <taxon>Agaricales</taxon>
        <taxon>Marasmiineae</taxon>
        <taxon>Mycenaceae</taxon>
        <taxon>Mycena</taxon>
    </lineage>
</organism>
<evidence type="ECO:0000313" key="2">
    <source>
        <dbReference type="Proteomes" id="UP000620124"/>
    </source>
</evidence>
<name>A0A8H6YPU9_9AGAR</name>